<dbReference type="SUPFAM" id="SSF48371">
    <property type="entry name" value="ARM repeat"/>
    <property type="match status" value="1"/>
</dbReference>
<dbReference type="STRING" id="90262.A0A1X2IHB4"/>
<comment type="subcellular location">
    <subcellularLocation>
        <location evidence="1">Nucleus</location>
    </subcellularLocation>
</comment>
<comment type="caution">
    <text evidence="7">The sequence shown here is derived from an EMBL/GenBank/DDBJ whole genome shotgun (WGS) entry which is preliminary data.</text>
</comment>
<dbReference type="InterPro" id="IPR039776">
    <property type="entry name" value="Pds5"/>
</dbReference>
<feature type="compositionally biased region" description="Basic and acidic residues" evidence="6">
    <location>
        <begin position="1102"/>
        <end position="1116"/>
    </location>
</feature>
<dbReference type="PANTHER" id="PTHR12663">
    <property type="entry name" value="ANDROGEN INDUCED INHIBITOR OF PROLIFERATION AS3 / PDS5-RELATED"/>
    <property type="match status" value="1"/>
</dbReference>
<gene>
    <name evidence="7" type="ORF">BCR42DRAFT_415274</name>
</gene>
<organism evidence="7 8">
    <name type="scientific">Absidia repens</name>
    <dbReference type="NCBI Taxonomy" id="90262"/>
    <lineage>
        <taxon>Eukaryota</taxon>
        <taxon>Fungi</taxon>
        <taxon>Fungi incertae sedis</taxon>
        <taxon>Mucoromycota</taxon>
        <taxon>Mucoromycotina</taxon>
        <taxon>Mucoromycetes</taxon>
        <taxon>Mucorales</taxon>
        <taxon>Cunninghamellaceae</taxon>
        <taxon>Absidia</taxon>
    </lineage>
</organism>
<protein>
    <submittedName>
        <fullName evidence="7">Armadillo-type protein</fullName>
    </submittedName>
</protein>
<dbReference type="CDD" id="cd19953">
    <property type="entry name" value="PDS5"/>
    <property type="match status" value="1"/>
</dbReference>
<dbReference type="AlphaFoldDB" id="A0A1X2IHB4"/>
<evidence type="ECO:0000256" key="3">
    <source>
        <dbReference type="ARBA" id="ARBA00022776"/>
    </source>
</evidence>
<sequence>MSMDMDTPALQFNEQLVGTKAIKVDVLTRRLTVLHNELKAFEQTQVDCSSLTSVSRDLINKKVLHHSNSTVTALASCCLADILRLFAPEAPYDQRELKLIFDVFISQLGDLDKNKSADFHYHFYLLESLSTVKSILIMADLDQAIDMTTQLFLQCFDTVGKRLPQNVQVCMTDILAQLVEEVPLSQEVVELVLEQLAADDRATNTKHTMAVDLCRMTSDTLQRRVCQYFTETLMTVSHSGEEGMEGLERVHSWIQKIYCVIPSLLLNVIPQLQEELGLDELDVRQLATETIGNMFADKSSALFRQYPSIWKAWLDRRRDKSVTIRMRWVELACLIYQNHPDMVAKEMNDCFINLLTDQDEKVRSSVCAAIGKMSVEIIIEYMSKVVLKQLLMRCKDRKGVVQKEAMNAAGTIYNQVYTQLNDSKIMSNFGWIPCDLFHCLLVGNRRLEVLLDDALQTHIFPEIMDDAVRAERFVTVFMSFDEKAKMAFYSYIANGKRNIEMLEKFIEFCDNDGTDSILSEYDQNQAERVMKMIAGQFEDHARVVSSLKQLRDIDDLDIVRSLRNSISVEKEYKNVVTAQKSLLKRLEQKAHGALEPWSWLLNRTHLLVVNKSVVPYLYSALRSTRGNRQSSVQDRSDASQTLAKKIGTEFPRMCISYADDLIRHIMNDNGGSITDISLEILASTIKSLPTELSLRSNILTRLSSYASNGSVLQAENATTILCNSNDSETTCTDLLDELIEDANLENSNLLTTLTSLSVIAKYSPSLLRSHLNIMVDFVQQKCMTQKVMISGSENNPEWDEYDNLREISKQKLSSAPILTNYLIGMAETKQMVDDDIALKIISMLWDLVDTTCDIAVADKTSAAESSHLRLFAATSIVQLGEYSAYQHFLDVSRFEQLGLLLQDSCYYVRFRFGEYLMLGLAKAEINPRYQILLFLCAHEPEETYMHKVTNFIRGRITRKIRGSQADFPFEFSIDRLIHLLAHHPDFGSTDDELYIFSQYIEYFISCYATQENITLLYYYVQRIKLSRDALSEDETQNSHILCELASLLLERRAKRTGWQIESGRQVVKLQSKLYKPLDVELQKQALENSFISEKLAARIQNEEPKKKMEKRIRGDEGAMIASSKKIKRT</sequence>
<dbReference type="GO" id="GO:0006281">
    <property type="term" value="P:DNA repair"/>
    <property type="evidence" value="ECO:0007669"/>
    <property type="project" value="TreeGrafter"/>
</dbReference>
<dbReference type="InterPro" id="IPR016024">
    <property type="entry name" value="ARM-type_fold"/>
</dbReference>
<dbReference type="EMBL" id="MCGE01000011">
    <property type="protein sequence ID" value="ORZ16544.1"/>
    <property type="molecule type" value="Genomic_DNA"/>
</dbReference>
<feature type="region of interest" description="Disordered" evidence="6">
    <location>
        <begin position="1102"/>
        <end position="1129"/>
    </location>
</feature>
<proteinExistence type="predicted"/>
<dbReference type="Proteomes" id="UP000193560">
    <property type="component" value="Unassembled WGS sequence"/>
</dbReference>
<dbReference type="OrthoDB" id="200660at2759"/>
<evidence type="ECO:0000256" key="6">
    <source>
        <dbReference type="SAM" id="MobiDB-lite"/>
    </source>
</evidence>
<evidence type="ECO:0000256" key="5">
    <source>
        <dbReference type="ARBA" id="ARBA00023306"/>
    </source>
</evidence>
<dbReference type="GO" id="GO:0000785">
    <property type="term" value="C:chromatin"/>
    <property type="evidence" value="ECO:0007669"/>
    <property type="project" value="TreeGrafter"/>
</dbReference>
<dbReference type="GO" id="GO:0007064">
    <property type="term" value="P:mitotic sister chromatid cohesion"/>
    <property type="evidence" value="ECO:0007669"/>
    <property type="project" value="InterPro"/>
</dbReference>
<dbReference type="InterPro" id="IPR011989">
    <property type="entry name" value="ARM-like"/>
</dbReference>
<evidence type="ECO:0000313" key="8">
    <source>
        <dbReference type="Proteomes" id="UP000193560"/>
    </source>
</evidence>
<keyword evidence="8" id="KW-1185">Reference proteome</keyword>
<dbReference type="PANTHER" id="PTHR12663:SF0">
    <property type="entry name" value="PRECOCIOUS DISSOCIATION OF SISTERS 5, ISOFORM A"/>
    <property type="match status" value="1"/>
</dbReference>
<evidence type="ECO:0000313" key="7">
    <source>
        <dbReference type="EMBL" id="ORZ16544.1"/>
    </source>
</evidence>
<name>A0A1X2IHB4_9FUNG</name>
<keyword evidence="5" id="KW-0131">Cell cycle</keyword>
<dbReference type="GO" id="GO:0005634">
    <property type="term" value="C:nucleus"/>
    <property type="evidence" value="ECO:0007669"/>
    <property type="project" value="UniProtKB-SubCell"/>
</dbReference>
<evidence type="ECO:0000256" key="1">
    <source>
        <dbReference type="ARBA" id="ARBA00004123"/>
    </source>
</evidence>
<dbReference type="Gene3D" id="1.25.10.10">
    <property type="entry name" value="Leucine-rich Repeat Variant"/>
    <property type="match status" value="1"/>
</dbReference>
<dbReference type="Pfam" id="PF20168">
    <property type="entry name" value="PDS5"/>
    <property type="match status" value="1"/>
</dbReference>
<accession>A0A1X2IHB4</accession>
<evidence type="ECO:0000256" key="2">
    <source>
        <dbReference type="ARBA" id="ARBA00022618"/>
    </source>
</evidence>
<keyword evidence="2" id="KW-0132">Cell division</keyword>
<keyword evidence="3" id="KW-0498">Mitosis</keyword>
<dbReference type="GO" id="GO:0051301">
    <property type="term" value="P:cell division"/>
    <property type="evidence" value="ECO:0007669"/>
    <property type="project" value="UniProtKB-KW"/>
</dbReference>
<evidence type="ECO:0000256" key="4">
    <source>
        <dbReference type="ARBA" id="ARBA00023242"/>
    </source>
</evidence>
<keyword evidence="4" id="KW-0539">Nucleus</keyword>
<reference evidence="7 8" key="1">
    <citation type="submission" date="2016-07" db="EMBL/GenBank/DDBJ databases">
        <title>Pervasive Adenine N6-methylation of Active Genes in Fungi.</title>
        <authorList>
            <consortium name="DOE Joint Genome Institute"/>
            <person name="Mondo S.J."/>
            <person name="Dannebaum R.O."/>
            <person name="Kuo R.C."/>
            <person name="Labutti K."/>
            <person name="Haridas S."/>
            <person name="Kuo A."/>
            <person name="Salamov A."/>
            <person name="Ahrendt S.R."/>
            <person name="Lipzen A."/>
            <person name="Sullivan W."/>
            <person name="Andreopoulos W.B."/>
            <person name="Clum A."/>
            <person name="Lindquist E."/>
            <person name="Daum C."/>
            <person name="Ramamoorthy G.K."/>
            <person name="Gryganskyi A."/>
            <person name="Culley D."/>
            <person name="Magnuson J.K."/>
            <person name="James T.Y."/>
            <person name="O'Malley M.A."/>
            <person name="Stajich J.E."/>
            <person name="Spatafora J.W."/>
            <person name="Visel A."/>
            <person name="Grigoriev I.V."/>
        </authorList>
    </citation>
    <scope>NUCLEOTIDE SEQUENCE [LARGE SCALE GENOMIC DNA]</scope>
    <source>
        <strain evidence="7 8">NRRL 1336</strain>
    </source>
</reference>